<keyword evidence="2" id="KW-0175">Coiled coil</keyword>
<dbReference type="PANTHER" id="PTHR21666:SF289">
    <property type="entry name" value="L-ALA--D-GLU ENDOPEPTIDASE"/>
    <property type="match status" value="1"/>
</dbReference>
<feature type="coiled-coil region" evidence="2">
    <location>
        <begin position="13"/>
        <end position="43"/>
    </location>
</feature>
<dbReference type="Gene3D" id="6.10.250.3150">
    <property type="match status" value="1"/>
</dbReference>
<dbReference type="CDD" id="cd12797">
    <property type="entry name" value="M23_peptidase"/>
    <property type="match status" value="1"/>
</dbReference>
<accession>A0A388TKH3</accession>
<keyword evidence="5" id="KW-1185">Reference proteome</keyword>
<name>A0A388TKH3_9BACT</name>
<dbReference type="InterPro" id="IPR050570">
    <property type="entry name" value="Cell_wall_metabolism_enzyme"/>
</dbReference>
<proteinExistence type="predicted"/>
<keyword evidence="1" id="KW-0732">Signal</keyword>
<evidence type="ECO:0000259" key="3">
    <source>
        <dbReference type="Pfam" id="PF01551"/>
    </source>
</evidence>
<sequence length="368" mass="42011">MLVLFILAAALCADSLSDKQKELNRLQAEIQRNQKLIQQTKVQENASLRDLSLINRSITKAKNDLDYNQKQLQVQAIALQQATADFEQSNAEYQKRQTAVRSRVREMYKTQDLGWLTLLLGNKSFSDLIDSTHHYRKILARDLKNVLELRSIRKELVEKRENLEYQRNIIESTKKSIEQQKVIYEQRAKKQDQITASLRAQRIAYERRSDALLKNSQEIETMIKKMIRDNPNAEARGSGKYIWPFKGIITSYYGNRLHPIFKTYKMHTGLDIADGTSGKPVKVTDSGVVTFSDWYGGYGNAVIVDHGHGISSLYGHMSKRLVKKGDKINKGQTVGLIGSTGYSTGPHLHFEIRKNGETVNPLDYLPPQ</sequence>
<organism evidence="4 5">
    <name type="scientific">Candidatus Termititenax dinenymphae</name>
    <dbReference type="NCBI Taxonomy" id="2218523"/>
    <lineage>
        <taxon>Bacteria</taxon>
        <taxon>Bacillati</taxon>
        <taxon>Candidatus Margulisiibacteriota</taxon>
        <taxon>Candidatus Termititenacia</taxon>
        <taxon>Candidatus Termititenacales</taxon>
        <taxon>Candidatus Termititenacaceae</taxon>
        <taxon>Candidatus Termititenax</taxon>
    </lineage>
</organism>
<dbReference type="InterPro" id="IPR016047">
    <property type="entry name" value="M23ase_b-sheet_dom"/>
</dbReference>
<comment type="caution">
    <text evidence="4">The sequence shown here is derived from an EMBL/GenBank/DDBJ whole genome shotgun (WGS) entry which is preliminary data.</text>
</comment>
<dbReference type="Pfam" id="PF01551">
    <property type="entry name" value="Peptidase_M23"/>
    <property type="match status" value="1"/>
</dbReference>
<dbReference type="PANTHER" id="PTHR21666">
    <property type="entry name" value="PEPTIDASE-RELATED"/>
    <property type="match status" value="1"/>
</dbReference>
<dbReference type="Gene3D" id="2.70.70.10">
    <property type="entry name" value="Glucose Permease (Domain IIA)"/>
    <property type="match status" value="1"/>
</dbReference>
<feature type="coiled-coil region" evidence="2">
    <location>
        <begin position="146"/>
        <end position="180"/>
    </location>
</feature>
<reference evidence="4 5" key="1">
    <citation type="journal article" date="2019" name="ISME J.">
        <title>Genome analyses of uncultured TG2/ZB3 bacteria in 'Margulisbacteria' specifically attached to ectosymbiotic spirochetes of protists in the termite gut.</title>
        <authorList>
            <person name="Utami Y.D."/>
            <person name="Kuwahara H."/>
            <person name="Igai K."/>
            <person name="Murakami T."/>
            <person name="Sugaya K."/>
            <person name="Morikawa T."/>
            <person name="Nagura Y."/>
            <person name="Yuki M."/>
            <person name="Deevong P."/>
            <person name="Inoue T."/>
            <person name="Kihara K."/>
            <person name="Lo N."/>
            <person name="Yamada A."/>
            <person name="Ohkuma M."/>
            <person name="Hongoh Y."/>
        </authorList>
    </citation>
    <scope>NUCLEOTIDE SEQUENCE [LARGE SCALE GENOMIC DNA]</scope>
    <source>
        <strain evidence="4">RsDinE6-01</strain>
    </source>
</reference>
<evidence type="ECO:0000313" key="5">
    <source>
        <dbReference type="Proteomes" id="UP000282196"/>
    </source>
</evidence>
<dbReference type="AlphaFoldDB" id="A0A388TKH3"/>
<dbReference type="SUPFAM" id="SSF51261">
    <property type="entry name" value="Duplicated hybrid motif"/>
    <property type="match status" value="1"/>
</dbReference>
<dbReference type="InterPro" id="IPR011055">
    <property type="entry name" value="Dup_hybrid_motif"/>
</dbReference>
<feature type="domain" description="M23ase beta-sheet core" evidence="3">
    <location>
        <begin position="265"/>
        <end position="361"/>
    </location>
</feature>
<evidence type="ECO:0000256" key="2">
    <source>
        <dbReference type="SAM" id="Coils"/>
    </source>
</evidence>
<gene>
    <name evidence="4" type="ORF">RDn1_195</name>
</gene>
<protein>
    <submittedName>
        <fullName evidence="4">Peptidase M23</fullName>
    </submittedName>
</protein>
<dbReference type="EMBL" id="BGZP01000003">
    <property type="protein sequence ID" value="GBR77536.1"/>
    <property type="molecule type" value="Genomic_DNA"/>
</dbReference>
<dbReference type="GO" id="GO:0004222">
    <property type="term" value="F:metalloendopeptidase activity"/>
    <property type="evidence" value="ECO:0007669"/>
    <property type="project" value="TreeGrafter"/>
</dbReference>
<evidence type="ECO:0000256" key="1">
    <source>
        <dbReference type="ARBA" id="ARBA00022729"/>
    </source>
</evidence>
<evidence type="ECO:0000313" key="4">
    <source>
        <dbReference type="EMBL" id="GBR77536.1"/>
    </source>
</evidence>
<dbReference type="Proteomes" id="UP000282196">
    <property type="component" value="Unassembled WGS sequence"/>
</dbReference>